<dbReference type="SUPFAM" id="SSF142433">
    <property type="entry name" value="CinA-like"/>
    <property type="match status" value="1"/>
</dbReference>
<name>A0A1B1YFC9_THEST</name>
<accession>A0A1B1YFC9</accession>
<dbReference type="InterPro" id="IPR008135">
    <property type="entry name" value="Competence-induced_CinA"/>
</dbReference>
<evidence type="ECO:0000259" key="2">
    <source>
        <dbReference type="SMART" id="SM00852"/>
    </source>
</evidence>
<dbReference type="AlphaFoldDB" id="A0A1B1YFC9"/>
<proteinExistence type="inferred from homology"/>
<dbReference type="Gene3D" id="3.30.70.2860">
    <property type="match status" value="1"/>
</dbReference>
<dbReference type="EMBL" id="CP014672">
    <property type="protein sequence ID" value="ANW99477.1"/>
    <property type="molecule type" value="Genomic_DNA"/>
</dbReference>
<dbReference type="Pfam" id="PF02464">
    <property type="entry name" value="CinA"/>
    <property type="match status" value="1"/>
</dbReference>
<dbReference type="NCBIfam" id="TIGR00199">
    <property type="entry name" value="PncC_domain"/>
    <property type="match status" value="1"/>
</dbReference>
<evidence type="ECO:0000256" key="1">
    <source>
        <dbReference type="HAMAP-Rule" id="MF_00226"/>
    </source>
</evidence>
<dbReference type="InterPro" id="IPR050101">
    <property type="entry name" value="CinA"/>
</dbReference>
<dbReference type="Proteomes" id="UP000092971">
    <property type="component" value="Chromosome"/>
</dbReference>
<dbReference type="NCBIfam" id="TIGR00200">
    <property type="entry name" value="cinA_nterm"/>
    <property type="match status" value="1"/>
</dbReference>
<sequence>MTAEILAVGTEILMGQIANTNAQYISRRLAELGINVYFHTVVGDNAGRLEETLKRALSRSDIVITTGGLGPTKDDLTKETISRALNRNLVLHEDILEKIKNYFEKRNRKMSEINIKQAYLPENSIVIPNPNGTAPGCIIEDGGKMVIMLPGPPKEMQPMFDETVFNYLRQKTGIMLVSKMLKIFGIGESDIETRLMDLIENQSNPTIAPYASQGEVTIRVTACCSNHDEAAALLSPVVGEIKSRLGDFVYSEDGEPLEKVVFNLLKENRLVLATAESCTGGLLAGKITDIPGSSEVFERGYVTYSNRAKAEDLGVSWDTLNKYGAVSRETAVEMVTGLKNKTGASAGVAITGIAGPGGGTEEKPVGLVYVAAYVNDNIVCKKLQLSGNRERIRNDSCLNALDMLRRLILGMEQR</sequence>
<dbReference type="PIRSF" id="PIRSF006728">
    <property type="entry name" value="CinA"/>
    <property type="match status" value="1"/>
</dbReference>
<evidence type="ECO:0000313" key="3">
    <source>
        <dbReference type="EMBL" id="ANW99477.1"/>
    </source>
</evidence>
<dbReference type="HAMAP" id="MF_00226_B">
    <property type="entry name" value="CinA_B"/>
    <property type="match status" value="1"/>
</dbReference>
<feature type="domain" description="MoaB/Mog" evidence="2">
    <location>
        <begin position="4"/>
        <end position="171"/>
    </location>
</feature>
<protein>
    <recommendedName>
        <fullName evidence="1">Putative competence-damage inducible protein</fullName>
    </recommendedName>
</protein>
<dbReference type="NCBIfam" id="TIGR00177">
    <property type="entry name" value="molyb_syn"/>
    <property type="match status" value="1"/>
</dbReference>
<dbReference type="InterPro" id="IPR036653">
    <property type="entry name" value="CinA-like_C"/>
</dbReference>
<gene>
    <name evidence="1" type="primary">cinA</name>
    <name evidence="3" type="ORF">CSTERTH_10785</name>
</gene>
<dbReference type="InterPro" id="IPR041424">
    <property type="entry name" value="CinA_KH"/>
</dbReference>
<dbReference type="NCBIfam" id="NF001813">
    <property type="entry name" value="PRK00549.1"/>
    <property type="match status" value="1"/>
</dbReference>
<dbReference type="Gene3D" id="3.40.980.10">
    <property type="entry name" value="MoaB/Mog-like domain"/>
    <property type="match status" value="1"/>
</dbReference>
<dbReference type="SMART" id="SM00852">
    <property type="entry name" value="MoCF_biosynth"/>
    <property type="match status" value="1"/>
</dbReference>
<dbReference type="Pfam" id="PF18146">
    <property type="entry name" value="CinA_KH"/>
    <property type="match status" value="1"/>
</dbReference>
<reference evidence="3 4" key="1">
    <citation type="submission" date="2016-02" db="EMBL/GenBank/DDBJ databases">
        <title>Comparison of Clostridium stercorarium subspecies using comparative genomics and transcriptomics.</title>
        <authorList>
            <person name="Schellenberg J."/>
            <person name="Thallinger G."/>
            <person name="Levin D.B."/>
            <person name="Zhang X."/>
            <person name="Alvare G."/>
            <person name="Fristensky B."/>
            <person name="Sparling R."/>
        </authorList>
    </citation>
    <scope>NUCLEOTIDE SEQUENCE [LARGE SCALE GENOMIC DNA]</scope>
    <source>
        <strain evidence="3 4">DSM 2910</strain>
    </source>
</reference>
<dbReference type="PANTHER" id="PTHR13939:SF0">
    <property type="entry name" value="NMN AMIDOHYDROLASE-LIKE PROTEIN YFAY"/>
    <property type="match status" value="1"/>
</dbReference>
<dbReference type="RefSeq" id="WP_034839962.1">
    <property type="nucleotide sequence ID" value="NZ_CP014672.1"/>
</dbReference>
<dbReference type="OrthoDB" id="9801454at2"/>
<dbReference type="Gene3D" id="3.90.950.20">
    <property type="entry name" value="CinA-like"/>
    <property type="match status" value="1"/>
</dbReference>
<dbReference type="PANTHER" id="PTHR13939">
    <property type="entry name" value="NICOTINAMIDE-NUCLEOTIDE AMIDOHYDROLASE PNCC"/>
    <property type="match status" value="1"/>
</dbReference>
<dbReference type="InterPro" id="IPR008136">
    <property type="entry name" value="CinA_C"/>
</dbReference>
<organism evidence="3 4">
    <name type="scientific">Thermoclostridium stercorarium subsp. thermolacticum DSM 2910</name>
    <dbReference type="NCBI Taxonomy" id="1121336"/>
    <lineage>
        <taxon>Bacteria</taxon>
        <taxon>Bacillati</taxon>
        <taxon>Bacillota</taxon>
        <taxon>Clostridia</taxon>
        <taxon>Eubacteriales</taxon>
        <taxon>Oscillospiraceae</taxon>
        <taxon>Thermoclostridium</taxon>
    </lineage>
</organism>
<comment type="similarity">
    <text evidence="1">Belongs to the CinA family.</text>
</comment>
<dbReference type="CDD" id="cd00885">
    <property type="entry name" value="cinA"/>
    <property type="match status" value="1"/>
</dbReference>
<dbReference type="SUPFAM" id="SSF53218">
    <property type="entry name" value="Molybdenum cofactor biosynthesis proteins"/>
    <property type="match status" value="1"/>
</dbReference>
<dbReference type="InterPro" id="IPR036425">
    <property type="entry name" value="MoaB/Mog-like_dom_sf"/>
</dbReference>
<evidence type="ECO:0000313" key="4">
    <source>
        <dbReference type="Proteomes" id="UP000092971"/>
    </source>
</evidence>
<dbReference type="Pfam" id="PF00994">
    <property type="entry name" value="MoCF_biosynth"/>
    <property type="match status" value="1"/>
</dbReference>
<dbReference type="InterPro" id="IPR001453">
    <property type="entry name" value="MoaB/Mog_dom"/>
</dbReference>